<protein>
    <recommendedName>
        <fullName evidence="4">Class I SAM-dependent methyltransferase</fullName>
    </recommendedName>
</protein>
<proteinExistence type="predicted"/>
<feature type="region of interest" description="Disordered" evidence="1">
    <location>
        <begin position="1"/>
        <end position="34"/>
    </location>
</feature>
<feature type="compositionally biased region" description="Polar residues" evidence="1">
    <location>
        <begin position="7"/>
        <end position="23"/>
    </location>
</feature>
<dbReference type="Gene3D" id="3.40.50.150">
    <property type="entry name" value="Vaccinia Virus protein VP39"/>
    <property type="match status" value="1"/>
</dbReference>
<dbReference type="Proteomes" id="UP000631535">
    <property type="component" value="Unassembled WGS sequence"/>
</dbReference>
<dbReference type="InterPro" id="IPR029063">
    <property type="entry name" value="SAM-dependent_MTases_sf"/>
</dbReference>
<dbReference type="RefSeq" id="WP_189039803.1">
    <property type="nucleotide sequence ID" value="NZ_BMMP01000025.1"/>
</dbReference>
<sequence length="326" mass="35841">MKGTANEAATATSAVPGGRTSTPGEELPRPRSLHDVPGWFHTTDAVLFDWFLRRQQRLEQRGDLLEMGAYMGRSAIVLGAYLGEGETFTVCDLFGSEAPTERNEREMRGSYATLTRTAFETNYLSFHDELPRVLHGPTTAVPEQVAPESCRFVHVDASHLYEHVRPDISAARGALTPDGTVVLDDYRSSHTPGVACATWQAVLEGGLRPVCVSGQKFYGTWGDPRPVQDELYARLRERGDCWLQWQDVAGHRLLLVGAGKAAPPRLPVSRHAKSRAGARDHWEKDGAEAGGASGFRAGARTRRMAREVLPPVVARHLARALRARAR</sequence>
<feature type="region of interest" description="Disordered" evidence="1">
    <location>
        <begin position="265"/>
        <end position="296"/>
    </location>
</feature>
<dbReference type="EMBL" id="BMMP01000025">
    <property type="protein sequence ID" value="GGO57609.1"/>
    <property type="molecule type" value="Genomic_DNA"/>
</dbReference>
<evidence type="ECO:0000313" key="3">
    <source>
        <dbReference type="Proteomes" id="UP000631535"/>
    </source>
</evidence>
<feature type="compositionally biased region" description="Basic and acidic residues" evidence="1">
    <location>
        <begin position="277"/>
        <end position="287"/>
    </location>
</feature>
<accession>A0ABQ2MTJ1</accession>
<evidence type="ECO:0008006" key="4">
    <source>
        <dbReference type="Google" id="ProtNLM"/>
    </source>
</evidence>
<reference evidence="3" key="1">
    <citation type="journal article" date="2019" name="Int. J. Syst. Evol. Microbiol.">
        <title>The Global Catalogue of Microorganisms (GCM) 10K type strain sequencing project: providing services to taxonomists for standard genome sequencing and annotation.</title>
        <authorList>
            <consortium name="The Broad Institute Genomics Platform"/>
            <consortium name="The Broad Institute Genome Sequencing Center for Infectious Disease"/>
            <person name="Wu L."/>
            <person name="Ma J."/>
        </authorList>
    </citation>
    <scope>NUCLEOTIDE SEQUENCE [LARGE SCALE GENOMIC DNA]</scope>
    <source>
        <strain evidence="3">CGMCC 4.7178</strain>
    </source>
</reference>
<gene>
    <name evidence="2" type="ORF">GCM10012287_53890</name>
</gene>
<organism evidence="2 3">
    <name type="scientific">Streptomyces daqingensis</name>
    <dbReference type="NCBI Taxonomy" id="1472640"/>
    <lineage>
        <taxon>Bacteria</taxon>
        <taxon>Bacillati</taxon>
        <taxon>Actinomycetota</taxon>
        <taxon>Actinomycetes</taxon>
        <taxon>Kitasatosporales</taxon>
        <taxon>Streptomycetaceae</taxon>
        <taxon>Streptomyces</taxon>
    </lineage>
</organism>
<keyword evidence="3" id="KW-1185">Reference proteome</keyword>
<evidence type="ECO:0000256" key="1">
    <source>
        <dbReference type="SAM" id="MobiDB-lite"/>
    </source>
</evidence>
<dbReference type="Pfam" id="PF13578">
    <property type="entry name" value="Methyltransf_24"/>
    <property type="match status" value="1"/>
</dbReference>
<comment type="caution">
    <text evidence="2">The sequence shown here is derived from an EMBL/GenBank/DDBJ whole genome shotgun (WGS) entry which is preliminary data.</text>
</comment>
<evidence type="ECO:0000313" key="2">
    <source>
        <dbReference type="EMBL" id="GGO57609.1"/>
    </source>
</evidence>
<dbReference type="SUPFAM" id="SSF53335">
    <property type="entry name" value="S-adenosyl-L-methionine-dependent methyltransferases"/>
    <property type="match status" value="1"/>
</dbReference>
<name>A0ABQ2MTJ1_9ACTN</name>